<keyword evidence="5 8" id="KW-1133">Transmembrane helix</keyword>
<evidence type="ECO:0000313" key="11">
    <source>
        <dbReference type="EnsemblFungi" id="EJT77417"/>
    </source>
</evidence>
<dbReference type="GeneID" id="20347787"/>
<accession>J3P1D2</accession>
<feature type="transmembrane region" description="Helical" evidence="8">
    <location>
        <begin position="359"/>
        <end position="377"/>
    </location>
</feature>
<dbReference type="GO" id="GO:0022857">
    <property type="term" value="F:transmembrane transporter activity"/>
    <property type="evidence" value="ECO:0007669"/>
    <property type="project" value="InterPro"/>
</dbReference>
<dbReference type="Proteomes" id="UP000006039">
    <property type="component" value="Unassembled WGS sequence"/>
</dbReference>
<dbReference type="Pfam" id="PF07690">
    <property type="entry name" value="MFS_1"/>
    <property type="match status" value="1"/>
</dbReference>
<feature type="domain" description="Major facilitator superfamily (MFS) profile" evidence="9">
    <location>
        <begin position="83"/>
        <end position="473"/>
    </location>
</feature>
<dbReference type="InterPro" id="IPR051788">
    <property type="entry name" value="MFS_Transporter"/>
</dbReference>
<keyword evidence="3" id="KW-0813">Transport</keyword>
<feature type="transmembrane region" description="Helical" evidence="8">
    <location>
        <begin position="207"/>
        <end position="230"/>
    </location>
</feature>
<reference evidence="11" key="5">
    <citation type="submission" date="2018-04" db="UniProtKB">
        <authorList>
            <consortium name="EnsemblFungi"/>
        </authorList>
    </citation>
    <scope>IDENTIFICATION</scope>
    <source>
        <strain evidence="11">R3-111a-1</strain>
    </source>
</reference>
<reference evidence="11" key="4">
    <citation type="journal article" date="2015" name="G3 (Bethesda)">
        <title>Genome sequences of three phytopathogenic species of the Magnaporthaceae family of fungi.</title>
        <authorList>
            <person name="Okagaki L.H."/>
            <person name="Nunes C.C."/>
            <person name="Sailsbery J."/>
            <person name="Clay B."/>
            <person name="Brown D."/>
            <person name="John T."/>
            <person name="Oh Y."/>
            <person name="Young N."/>
            <person name="Fitzgerald M."/>
            <person name="Haas B.J."/>
            <person name="Zeng Q."/>
            <person name="Young S."/>
            <person name="Adiconis X."/>
            <person name="Fan L."/>
            <person name="Levin J.Z."/>
            <person name="Mitchell T.K."/>
            <person name="Okubara P.A."/>
            <person name="Farman M.L."/>
            <person name="Kohn L.M."/>
            <person name="Birren B."/>
            <person name="Ma L.-J."/>
            <person name="Dean R.A."/>
        </authorList>
    </citation>
    <scope>NUCLEOTIDE SEQUENCE</scope>
    <source>
        <strain evidence="11">R3-111a-1</strain>
    </source>
</reference>
<dbReference type="RefSeq" id="XP_009223417.1">
    <property type="nucleotide sequence ID" value="XM_009225153.1"/>
</dbReference>
<dbReference type="PROSITE" id="PS50850">
    <property type="entry name" value="MFS"/>
    <property type="match status" value="1"/>
</dbReference>
<organism evidence="10">
    <name type="scientific">Gaeumannomyces tritici (strain R3-111a-1)</name>
    <name type="common">Wheat and barley take-all root rot fungus</name>
    <name type="synonym">Gaeumannomyces graminis var. tritici</name>
    <dbReference type="NCBI Taxonomy" id="644352"/>
    <lineage>
        <taxon>Eukaryota</taxon>
        <taxon>Fungi</taxon>
        <taxon>Dikarya</taxon>
        <taxon>Ascomycota</taxon>
        <taxon>Pezizomycotina</taxon>
        <taxon>Sordariomycetes</taxon>
        <taxon>Sordariomycetidae</taxon>
        <taxon>Magnaporthales</taxon>
        <taxon>Magnaporthaceae</taxon>
        <taxon>Gaeumannomyces</taxon>
    </lineage>
</organism>
<dbReference type="GO" id="GO:0012505">
    <property type="term" value="C:endomembrane system"/>
    <property type="evidence" value="ECO:0007669"/>
    <property type="project" value="UniProtKB-SubCell"/>
</dbReference>
<feature type="transmembrane region" description="Helical" evidence="8">
    <location>
        <begin position="148"/>
        <end position="164"/>
    </location>
</feature>
<feature type="transmembrane region" description="Helical" evidence="8">
    <location>
        <begin position="170"/>
        <end position="186"/>
    </location>
</feature>
<dbReference type="SUPFAM" id="SSF103473">
    <property type="entry name" value="MFS general substrate transporter"/>
    <property type="match status" value="1"/>
</dbReference>
<dbReference type="InterPro" id="IPR036259">
    <property type="entry name" value="MFS_trans_sf"/>
</dbReference>
<dbReference type="FunCoup" id="J3P1D2">
    <property type="interactions" value="18"/>
</dbReference>
<proteinExistence type="inferred from homology"/>
<evidence type="ECO:0000313" key="10">
    <source>
        <dbReference type="EMBL" id="EJT77417.1"/>
    </source>
</evidence>
<keyword evidence="4 8" id="KW-0812">Transmembrane</keyword>
<feature type="transmembrane region" description="Helical" evidence="8">
    <location>
        <begin position="334"/>
        <end position="352"/>
    </location>
</feature>
<feature type="transmembrane region" description="Helical" evidence="8">
    <location>
        <begin position="383"/>
        <end position="405"/>
    </location>
</feature>
<feature type="transmembrane region" description="Helical" evidence="8">
    <location>
        <begin position="82"/>
        <end position="102"/>
    </location>
</feature>
<dbReference type="OrthoDB" id="413079at2759"/>
<evidence type="ECO:0000256" key="7">
    <source>
        <dbReference type="SAM" id="MobiDB-lite"/>
    </source>
</evidence>
<dbReference type="FunFam" id="1.20.1250.20:FF:000308">
    <property type="entry name" value="MFS efflux transporter"/>
    <property type="match status" value="1"/>
</dbReference>
<dbReference type="EnsemblFungi" id="EJT77417">
    <property type="protein sequence ID" value="EJT77417"/>
    <property type="gene ID" value="GGTG_07329"/>
</dbReference>
<feature type="transmembrane region" description="Helical" evidence="8">
    <location>
        <begin position="236"/>
        <end position="257"/>
    </location>
</feature>
<evidence type="ECO:0000256" key="2">
    <source>
        <dbReference type="ARBA" id="ARBA00008335"/>
    </source>
</evidence>
<reference evidence="10" key="3">
    <citation type="submission" date="2010-09" db="EMBL/GenBank/DDBJ databases">
        <title>Annotation of Gaeumannomyces graminis var. tritici R3-111a-1.</title>
        <authorList>
            <consortium name="The Broad Institute Genome Sequencing Platform"/>
            <person name="Ma L.-J."/>
            <person name="Dead R."/>
            <person name="Young S.K."/>
            <person name="Zeng Q."/>
            <person name="Gargeya S."/>
            <person name="Fitzgerald M."/>
            <person name="Haas B."/>
            <person name="Abouelleil A."/>
            <person name="Alvarado L."/>
            <person name="Arachchi H.M."/>
            <person name="Berlin A."/>
            <person name="Brown A."/>
            <person name="Chapman S.B."/>
            <person name="Chen Z."/>
            <person name="Dunbar C."/>
            <person name="Freedman E."/>
            <person name="Gearin G."/>
            <person name="Gellesch M."/>
            <person name="Goldberg J."/>
            <person name="Griggs A."/>
            <person name="Gujja S."/>
            <person name="Heiman D."/>
            <person name="Howarth C."/>
            <person name="Larson L."/>
            <person name="Lui A."/>
            <person name="MacDonald P.J.P."/>
            <person name="Mehta T."/>
            <person name="Montmayeur A."/>
            <person name="Murphy C."/>
            <person name="Neiman D."/>
            <person name="Pearson M."/>
            <person name="Priest M."/>
            <person name="Roberts A."/>
            <person name="Saif S."/>
            <person name="Shea T."/>
            <person name="Shenoy N."/>
            <person name="Sisk P."/>
            <person name="Stolte C."/>
            <person name="Sykes S."/>
            <person name="Yandava C."/>
            <person name="Wortman J."/>
            <person name="Nusbaum C."/>
            <person name="Birren B."/>
        </authorList>
    </citation>
    <scope>NUCLEOTIDE SEQUENCE</scope>
    <source>
        <strain evidence="10">R3-111a-1</strain>
    </source>
</reference>
<reference evidence="12" key="1">
    <citation type="submission" date="2010-07" db="EMBL/GenBank/DDBJ databases">
        <title>The genome sequence of Gaeumannomyces graminis var. tritici strain R3-111a-1.</title>
        <authorList>
            <consortium name="The Broad Institute Genome Sequencing Platform"/>
            <person name="Ma L.-J."/>
            <person name="Dead R."/>
            <person name="Young S."/>
            <person name="Zeng Q."/>
            <person name="Koehrsen M."/>
            <person name="Alvarado L."/>
            <person name="Berlin A."/>
            <person name="Chapman S.B."/>
            <person name="Chen Z."/>
            <person name="Freedman E."/>
            <person name="Gellesch M."/>
            <person name="Goldberg J."/>
            <person name="Griggs A."/>
            <person name="Gujja S."/>
            <person name="Heilman E.R."/>
            <person name="Heiman D."/>
            <person name="Hepburn T."/>
            <person name="Howarth C."/>
            <person name="Jen D."/>
            <person name="Larson L."/>
            <person name="Mehta T."/>
            <person name="Neiman D."/>
            <person name="Pearson M."/>
            <person name="Roberts A."/>
            <person name="Saif S."/>
            <person name="Shea T."/>
            <person name="Shenoy N."/>
            <person name="Sisk P."/>
            <person name="Stolte C."/>
            <person name="Sykes S."/>
            <person name="Walk T."/>
            <person name="White J."/>
            <person name="Yandava C."/>
            <person name="Haas B."/>
            <person name="Nusbaum C."/>
            <person name="Birren B."/>
        </authorList>
    </citation>
    <scope>NUCLEOTIDE SEQUENCE [LARGE SCALE GENOMIC DNA]</scope>
    <source>
        <strain evidence="12">R3-111a-1</strain>
    </source>
</reference>
<keyword evidence="6 8" id="KW-0472">Membrane</keyword>
<feature type="transmembrane region" description="Helical" evidence="8">
    <location>
        <begin position="446"/>
        <end position="466"/>
    </location>
</feature>
<protein>
    <recommendedName>
        <fullName evidence="9">Major facilitator superfamily (MFS) profile domain-containing protein</fullName>
    </recommendedName>
</protein>
<feature type="transmembrane region" description="Helical" evidence="8">
    <location>
        <begin position="417"/>
        <end position="440"/>
    </location>
</feature>
<dbReference type="PANTHER" id="PTHR23514">
    <property type="entry name" value="BYPASS OF STOP CODON PROTEIN 6"/>
    <property type="match status" value="1"/>
</dbReference>
<feature type="compositionally biased region" description="Polar residues" evidence="7">
    <location>
        <begin position="1"/>
        <end position="10"/>
    </location>
</feature>
<comment type="subcellular location">
    <subcellularLocation>
        <location evidence="1">Endomembrane system</location>
        <topology evidence="1">Multi-pass membrane protein</topology>
    </subcellularLocation>
</comment>
<gene>
    <name evidence="11" type="primary">20347787</name>
    <name evidence="10" type="ORF">GGTG_07329</name>
</gene>
<reference evidence="10" key="2">
    <citation type="submission" date="2010-07" db="EMBL/GenBank/DDBJ databases">
        <authorList>
            <consortium name="The Broad Institute Genome Sequencing Platform"/>
            <consortium name="Broad Institute Genome Sequencing Center for Infectious Disease"/>
            <person name="Ma L.-J."/>
            <person name="Dead R."/>
            <person name="Young S."/>
            <person name="Zeng Q."/>
            <person name="Koehrsen M."/>
            <person name="Alvarado L."/>
            <person name="Berlin A."/>
            <person name="Chapman S.B."/>
            <person name="Chen Z."/>
            <person name="Freedman E."/>
            <person name="Gellesch M."/>
            <person name="Goldberg J."/>
            <person name="Griggs A."/>
            <person name="Gujja S."/>
            <person name="Heilman E.R."/>
            <person name="Heiman D."/>
            <person name="Hepburn T."/>
            <person name="Howarth C."/>
            <person name="Jen D."/>
            <person name="Larson L."/>
            <person name="Mehta T."/>
            <person name="Neiman D."/>
            <person name="Pearson M."/>
            <person name="Roberts A."/>
            <person name="Saif S."/>
            <person name="Shea T."/>
            <person name="Shenoy N."/>
            <person name="Sisk P."/>
            <person name="Stolte C."/>
            <person name="Sykes S."/>
            <person name="Walk T."/>
            <person name="White J."/>
            <person name="Yandava C."/>
            <person name="Haas B."/>
            <person name="Nusbaum C."/>
            <person name="Birren B."/>
        </authorList>
    </citation>
    <scope>NUCLEOTIDE SEQUENCE</scope>
    <source>
        <strain evidence="10">R3-111a-1</strain>
    </source>
</reference>
<evidence type="ECO:0000256" key="5">
    <source>
        <dbReference type="ARBA" id="ARBA00022989"/>
    </source>
</evidence>
<dbReference type="HOGENOM" id="CLU_021993_0_0_1"/>
<dbReference type="PANTHER" id="PTHR23514:SF3">
    <property type="entry name" value="BYPASS OF STOP CODON PROTEIN 6"/>
    <property type="match status" value="1"/>
</dbReference>
<name>J3P1D2_GAET3</name>
<dbReference type="EMBL" id="GL385397">
    <property type="protein sequence ID" value="EJT77417.1"/>
    <property type="molecule type" value="Genomic_DNA"/>
</dbReference>
<evidence type="ECO:0000313" key="12">
    <source>
        <dbReference type="Proteomes" id="UP000006039"/>
    </source>
</evidence>
<evidence type="ECO:0000256" key="4">
    <source>
        <dbReference type="ARBA" id="ARBA00022692"/>
    </source>
</evidence>
<dbReference type="AlphaFoldDB" id="J3P1D2"/>
<dbReference type="InterPro" id="IPR020846">
    <property type="entry name" value="MFS_dom"/>
</dbReference>
<evidence type="ECO:0000256" key="8">
    <source>
        <dbReference type="SAM" id="Phobius"/>
    </source>
</evidence>
<evidence type="ECO:0000256" key="6">
    <source>
        <dbReference type="ARBA" id="ARBA00023136"/>
    </source>
</evidence>
<sequence length="474" mass="50450">MATTTTLQQGNGCGTPIELEGFPPRPSPPSEHHAWGKGTRLGDNADNKGSNTPAERDHDLPPPATAPAEALQRWNQPGVNRWRVAAAFWGFIVCGSNDAAYGPLIPHLERYYDLNFVVVSLVFLSPFVGYTLSALINNRVHVWGGQRAVAAIGPAAHLAAYAVVCAHPPYPVLVVAFALAGFGNGLQDAAWNAWIGNMDRANEVLGFLHAFYGLGAVVAPPVVTAMAVTAGLPWWTFYYVMIAMAAVELATSVAAFWRADAKAYRDSLARGDSDGTRGALREALFKPGYARVTWLVAAFLLAYVGAEVSIGGWIVKFMIDQRQAGAFESGMSAMGFWLGLVVGRVVLGFVTPRLGEKRAVACYIVPTMALQLVFWLVPQFYVSAVAVSLQGFFIGPLFPAAIVVATKLLPKHLHVSAIGFAAAVGGSGAAVVPFAVGAIAQAKGVAVLQPIILAIFVVLFAVWLSLPRIGKKRE</sequence>
<feature type="region of interest" description="Disordered" evidence="7">
    <location>
        <begin position="1"/>
        <end position="65"/>
    </location>
</feature>
<dbReference type="VEuPathDB" id="FungiDB:GGTG_07329"/>
<dbReference type="GO" id="GO:0016020">
    <property type="term" value="C:membrane"/>
    <property type="evidence" value="ECO:0007669"/>
    <property type="project" value="TreeGrafter"/>
</dbReference>
<dbReference type="FunFam" id="1.20.1250.20:FF:000286">
    <property type="entry name" value="MFS efflux transporter"/>
    <property type="match status" value="1"/>
</dbReference>
<dbReference type="eggNOG" id="ENOG502QQA7">
    <property type="taxonomic scope" value="Eukaryota"/>
</dbReference>
<feature type="transmembrane region" description="Helical" evidence="8">
    <location>
        <begin position="292"/>
        <end position="314"/>
    </location>
</feature>
<dbReference type="InterPro" id="IPR011701">
    <property type="entry name" value="MFS"/>
</dbReference>
<evidence type="ECO:0000256" key="1">
    <source>
        <dbReference type="ARBA" id="ARBA00004127"/>
    </source>
</evidence>
<evidence type="ECO:0000256" key="3">
    <source>
        <dbReference type="ARBA" id="ARBA00022448"/>
    </source>
</evidence>
<dbReference type="Gene3D" id="1.20.1250.20">
    <property type="entry name" value="MFS general substrate transporter like domains"/>
    <property type="match status" value="2"/>
</dbReference>
<comment type="similarity">
    <text evidence="2">Belongs to the major facilitator superfamily.</text>
</comment>
<keyword evidence="12" id="KW-1185">Reference proteome</keyword>
<feature type="transmembrane region" description="Helical" evidence="8">
    <location>
        <begin position="114"/>
        <end position="136"/>
    </location>
</feature>
<evidence type="ECO:0000259" key="9">
    <source>
        <dbReference type="PROSITE" id="PS50850"/>
    </source>
</evidence>